<dbReference type="Proteomes" id="UP000177392">
    <property type="component" value="Unassembled WGS sequence"/>
</dbReference>
<protein>
    <submittedName>
        <fullName evidence="1">Uncharacterized protein</fullName>
    </submittedName>
</protein>
<dbReference type="EMBL" id="MHQB01000048">
    <property type="protein sequence ID" value="OGZ92977.1"/>
    <property type="molecule type" value="Genomic_DNA"/>
</dbReference>
<evidence type="ECO:0000313" key="2">
    <source>
        <dbReference type="Proteomes" id="UP000177392"/>
    </source>
</evidence>
<name>A0A1G2K0Q1_9BACT</name>
<accession>A0A1G2K0Q1</accession>
<dbReference type="AlphaFoldDB" id="A0A1G2K0Q1"/>
<sequence length="113" mass="12573">MNINTFKRIMKEVDTKRHTLEGQKAEVARLNKQLPITHFPSNDQRSIELHAAIVADKNVMDALKVLIEEGVEIHINNPAVAPKNIGIDEHANLVISAGTNLNMIRIYLGLPTS</sequence>
<organism evidence="1 2">
    <name type="scientific">Candidatus Sungbacteria bacterium GWC2_49_10</name>
    <dbReference type="NCBI Taxonomy" id="1802263"/>
    <lineage>
        <taxon>Bacteria</taxon>
        <taxon>Candidatus Sungiibacteriota</taxon>
    </lineage>
</organism>
<evidence type="ECO:0000313" key="1">
    <source>
        <dbReference type="EMBL" id="OGZ92977.1"/>
    </source>
</evidence>
<proteinExistence type="predicted"/>
<comment type="caution">
    <text evidence="1">The sequence shown here is derived from an EMBL/GenBank/DDBJ whole genome shotgun (WGS) entry which is preliminary data.</text>
</comment>
<reference evidence="1 2" key="1">
    <citation type="journal article" date="2016" name="Nat. Commun.">
        <title>Thousands of microbial genomes shed light on interconnected biogeochemical processes in an aquifer system.</title>
        <authorList>
            <person name="Anantharaman K."/>
            <person name="Brown C.T."/>
            <person name="Hug L.A."/>
            <person name="Sharon I."/>
            <person name="Castelle C.J."/>
            <person name="Probst A.J."/>
            <person name="Thomas B.C."/>
            <person name="Singh A."/>
            <person name="Wilkins M.J."/>
            <person name="Karaoz U."/>
            <person name="Brodie E.L."/>
            <person name="Williams K.H."/>
            <person name="Hubbard S.S."/>
            <person name="Banfield J.F."/>
        </authorList>
    </citation>
    <scope>NUCLEOTIDE SEQUENCE [LARGE SCALE GENOMIC DNA]</scope>
</reference>
<gene>
    <name evidence="1" type="ORF">A2131_01320</name>
</gene>